<dbReference type="OrthoDB" id="9770485at2"/>
<dbReference type="PANTHER" id="PTHR43861:SF3">
    <property type="entry name" value="PUTATIVE (AFU_ORTHOLOGUE AFUA_2G14390)-RELATED"/>
    <property type="match status" value="1"/>
</dbReference>
<dbReference type="CDD" id="cd02440">
    <property type="entry name" value="AdoMet_MTases"/>
    <property type="match status" value="1"/>
</dbReference>
<name>B8HYC7_CYAP4</name>
<dbReference type="STRING" id="395961.Cyan7425_2575"/>
<organism evidence="2">
    <name type="scientific">Cyanothece sp. (strain PCC 7425 / ATCC 29141)</name>
    <dbReference type="NCBI Taxonomy" id="395961"/>
    <lineage>
        <taxon>Bacteria</taxon>
        <taxon>Bacillati</taxon>
        <taxon>Cyanobacteriota</taxon>
        <taxon>Cyanophyceae</taxon>
        <taxon>Gomontiellales</taxon>
        <taxon>Cyanothecaceae</taxon>
        <taxon>Cyanothece</taxon>
    </lineage>
</organism>
<evidence type="ECO:0000313" key="2">
    <source>
        <dbReference type="EMBL" id="ACL44930.1"/>
    </source>
</evidence>
<sequence>MAEYIFSSSQHFSELERLQTLERAFDPATEQRLRSTGVTANWCCLEVGAGAGSITQWLAARVGPGGKVTAVDLDTRFIQTLTLPNVEIISGDVRQAAFAPGTFDLIHVRYVLIHIPDVEAVLTQLFSWLKPGGWLVLEEPDFGATRSTDSTTASGQSFDRVNQAVIQMFANRGLNHEFGVKLPGLLQKFDLELVSVDSDAHLANGGSRIAKLLKMSTQQLAQTYLETGKVTQVDLDHYGQLADDPLAWAIYYATVGVVAQKLQP</sequence>
<dbReference type="AlphaFoldDB" id="B8HYC7"/>
<protein>
    <submittedName>
        <fullName evidence="2">Methyltransferase type 11</fullName>
    </submittedName>
</protein>
<dbReference type="HOGENOM" id="CLU_062440_2_0_3"/>
<dbReference type="SUPFAM" id="SSF53335">
    <property type="entry name" value="S-adenosyl-L-methionine-dependent methyltransferases"/>
    <property type="match status" value="1"/>
</dbReference>
<evidence type="ECO:0000256" key="1">
    <source>
        <dbReference type="ARBA" id="ARBA00022679"/>
    </source>
</evidence>
<dbReference type="Pfam" id="PF13489">
    <property type="entry name" value="Methyltransf_23"/>
    <property type="match status" value="1"/>
</dbReference>
<dbReference type="GO" id="GO:0008168">
    <property type="term" value="F:methyltransferase activity"/>
    <property type="evidence" value="ECO:0007669"/>
    <property type="project" value="UniProtKB-KW"/>
</dbReference>
<accession>B8HYC7</accession>
<proteinExistence type="predicted"/>
<keyword evidence="2" id="KW-0489">Methyltransferase</keyword>
<dbReference type="eggNOG" id="COG2519">
    <property type="taxonomic scope" value="Bacteria"/>
</dbReference>
<dbReference type="InterPro" id="IPR029063">
    <property type="entry name" value="SAM-dependent_MTases_sf"/>
</dbReference>
<dbReference type="EMBL" id="CP001344">
    <property type="protein sequence ID" value="ACL44930.1"/>
    <property type="molecule type" value="Genomic_DNA"/>
</dbReference>
<gene>
    <name evidence="2" type="ordered locus">Cyan7425_2575</name>
</gene>
<keyword evidence="1 2" id="KW-0808">Transferase</keyword>
<dbReference type="Gene3D" id="3.40.50.150">
    <property type="entry name" value="Vaccinia Virus protein VP39"/>
    <property type="match status" value="1"/>
</dbReference>
<dbReference type="KEGG" id="cyn:Cyan7425_2575"/>
<dbReference type="GO" id="GO:0032259">
    <property type="term" value="P:methylation"/>
    <property type="evidence" value="ECO:0007669"/>
    <property type="project" value="UniProtKB-KW"/>
</dbReference>
<dbReference type="PANTHER" id="PTHR43861">
    <property type="entry name" value="TRANS-ACONITATE 2-METHYLTRANSFERASE-RELATED"/>
    <property type="match status" value="1"/>
</dbReference>
<reference evidence="2" key="1">
    <citation type="submission" date="2009-01" db="EMBL/GenBank/DDBJ databases">
        <title>Complete sequence of chromosome Cyanothece sp. PCC 7425.</title>
        <authorList>
            <consortium name="US DOE Joint Genome Institute"/>
            <person name="Lucas S."/>
            <person name="Copeland A."/>
            <person name="Lapidus A."/>
            <person name="Glavina del Rio T."/>
            <person name="Dalin E."/>
            <person name="Tice H."/>
            <person name="Bruce D."/>
            <person name="Goodwin L."/>
            <person name="Pitluck S."/>
            <person name="Sims D."/>
            <person name="Meineke L."/>
            <person name="Brettin T."/>
            <person name="Detter J.C."/>
            <person name="Han C."/>
            <person name="Larimer F."/>
            <person name="Land M."/>
            <person name="Hauser L."/>
            <person name="Kyrpides N."/>
            <person name="Ovchinnikova G."/>
            <person name="Liberton M."/>
            <person name="Stoeckel J."/>
            <person name="Banerjee A."/>
            <person name="Singh A."/>
            <person name="Page L."/>
            <person name="Sato H."/>
            <person name="Zhao L."/>
            <person name="Sherman L."/>
            <person name="Pakrasi H."/>
            <person name="Richardson P."/>
        </authorList>
    </citation>
    <scope>NUCLEOTIDE SEQUENCE</scope>
    <source>
        <strain evidence="2">PCC 7425</strain>
    </source>
</reference>